<accession>A0A0K1LL77</accession>
<feature type="transmembrane region" description="Helical" evidence="1">
    <location>
        <begin position="48"/>
        <end position="66"/>
    </location>
</feature>
<keyword evidence="1" id="KW-0472">Membrane</keyword>
<keyword evidence="1" id="KW-1133">Transmembrane helix</keyword>
<evidence type="ECO:0000256" key="1">
    <source>
        <dbReference type="SAM" id="Phobius"/>
    </source>
</evidence>
<keyword evidence="1" id="KW-0812">Transmembrane</keyword>
<protein>
    <submittedName>
        <fullName evidence="2">Tapemeasure</fullName>
    </submittedName>
</protein>
<dbReference type="OrthoDB" id="35851at10239"/>
<evidence type="ECO:0000313" key="3">
    <source>
        <dbReference type="Proteomes" id="UP000201506"/>
    </source>
</evidence>
<dbReference type="KEGG" id="vg:26639931"/>
<feature type="transmembrane region" description="Helical" evidence="1">
    <location>
        <begin position="278"/>
        <end position="303"/>
    </location>
</feature>
<evidence type="ECO:0000313" key="2">
    <source>
        <dbReference type="EMBL" id="AKU43257.1"/>
    </source>
</evidence>
<name>A0A0K1LL77_9CAUD</name>
<organism evidence="2 3">
    <name type="scientific">Rhodobacter phage RcRhea</name>
    <dbReference type="NCBI Taxonomy" id="1662332"/>
    <lineage>
        <taxon>Viruses</taxon>
        <taxon>Duplodnaviria</taxon>
        <taxon>Heunggongvirae</taxon>
        <taxon>Uroviricota</taxon>
        <taxon>Caudoviricetes</taxon>
        <taxon>Cronusvirus</taxon>
        <taxon>Cronusvirus cronus</taxon>
    </lineage>
</organism>
<dbReference type="EMBL" id="KR935216">
    <property type="protein sequence ID" value="AKU43257.1"/>
    <property type="molecule type" value="Genomic_DNA"/>
</dbReference>
<gene>
    <name evidence="2" type="ORF">RCRHEA_13</name>
</gene>
<dbReference type="Proteomes" id="UP000201506">
    <property type="component" value="Segment"/>
</dbReference>
<feature type="transmembrane region" description="Helical" evidence="1">
    <location>
        <begin position="309"/>
        <end position="327"/>
    </location>
</feature>
<dbReference type="GeneID" id="26639931"/>
<reference evidence="2 3" key="1">
    <citation type="journal article" date="2016" name="Genome Announc.">
        <title>Complete Genome Sequences of Five Bacteriophages That Infect Rhodobacter capsulatus.</title>
        <authorList>
            <person name="Bollivar D.W."/>
            <person name="Bernardoni B."/>
            <person name="Bockman M.R."/>
            <person name="Miller B.M."/>
            <person name="Russell D.A."/>
            <person name="Delesalle V.A."/>
            <person name="Krukonis G.P."/>
            <person name="Hatfull G.F."/>
            <person name="Cross M.R."/>
            <person name="Szewczyk M.M."/>
            <person name="Eppurath A."/>
        </authorList>
    </citation>
    <scope>NUCLEOTIDE SEQUENCE [LARGE SCALE GENOMIC DNA]</scope>
</reference>
<sequence length="751" mass="76326">MGVRDLFFAIKARDETGAAFDQVRRNLRDVDGMTASVGERAERMGNRLIGFGGLVAGVFGGITLAFRDSLSLFDTQARAQAKVEQAVRQTGAAAGFTAAELGAMASALQDATRFGDEAILDGVTAQLLTFGNVQGEVFDRAQESILDLTTVLNGDLKGTAIMVGKALNDPIAGISALAEAGITFTEQQKEVVKGLAETGRVAEAQRLILDEIAKYYGGQARAAAEAGIGPLIQMQNAWGDMKEVVGGVVSSLLPPVVDFFQSIVAGFNALPEPVQRGAVVFIGMTAALGALAVAAGVATLALAPLTWPFLAIGAAIAGVTALVIAFWPEIQKVGQIAQEVFLRIKITVGEALQSTLESVVAWANGTVASFQGAYDAIKAVWGMLPAALGDLIYASANSVIGGVEAMINGVVTRINAFITTMNSALEMLPEWATGGEPVEIGLVGEVSLGRIENPYAGAAEQAGAAAGAAFSAAFQNEAFAVPDLGFQGWADQAKTDLLGAVVAGQVPLEYPTAAPSFDAVTTGLGEVAEAGDTAAGSLAGVGGSAGSAGAGLGGATKAARDARAEMVGLGEDAEETKGILDGFGQETAGMLKSMFADGKLSFEDFGSFILAWGDKLLDRLLTAVFDPLGDALQDLFDGLSGGGGPVLGGGGGGGGLGGLLQGVGSWIGGLLGFDTGGEMLVGGRAGIDRNVAAFRVTQGETIKVQKRGQPDGGGRPVVVNITTPDPAAFHASRGRIAADIQRAVGAGARFT</sequence>
<proteinExistence type="predicted"/>
<dbReference type="RefSeq" id="YP_009213480.1">
    <property type="nucleotide sequence ID" value="NC_028954.1"/>
</dbReference>